<dbReference type="GO" id="GO:0047001">
    <property type="term" value="F:2-dehydro-3-deoxy-D-gluconate 5-dehydrogenase activity"/>
    <property type="evidence" value="ECO:0007669"/>
    <property type="project" value="UniProtKB-EC"/>
</dbReference>
<reference evidence="3" key="1">
    <citation type="submission" date="2019-12" db="EMBL/GenBank/DDBJ databases">
        <authorList>
            <person name="zhang j."/>
            <person name="sun C.M."/>
        </authorList>
    </citation>
    <scope>NUCLEOTIDE SEQUENCE</scope>
    <source>
        <strain evidence="3">NS-1</strain>
    </source>
</reference>
<evidence type="ECO:0000256" key="1">
    <source>
        <dbReference type="ARBA" id="ARBA00006484"/>
    </source>
</evidence>
<dbReference type="EC" id="1.1.1.127" evidence="3"/>
<keyword evidence="4" id="KW-1185">Reference proteome</keyword>
<sequence length="256" mass="27749">MIMDLFNLDNKIAIVTGCSSLKGIGYSIAEGLAEAGADIAGVARSDLSEVKKSIESNTGKKFLKIQVDLLEEESINKIVEEALAKYGQIDILVNNAGIIRRHPILDFSVKDWDDVLTVNLRSLFLLSQKTAKYFIENNIKGKIINIVSMLSYQGGVFVPSYTASKHAVAGITKSFCNELAAKNINVNAIAPGYIATNNTAPLRQDKKRSENILNRIPAGRWGKNEDLKGAAIFLASKASNYMNGAIVPVDGGWLSS</sequence>
<dbReference type="InterPro" id="IPR036291">
    <property type="entry name" value="NAD(P)-bd_dom_sf"/>
</dbReference>
<dbReference type="GO" id="GO:0008206">
    <property type="term" value="P:bile acid metabolic process"/>
    <property type="evidence" value="ECO:0007669"/>
    <property type="project" value="UniProtKB-ARBA"/>
</dbReference>
<evidence type="ECO:0000313" key="4">
    <source>
        <dbReference type="Proteomes" id="UP000665020"/>
    </source>
</evidence>
<organism evidence="3 4">
    <name type="scientific">Iocasia fonsfrigidae</name>
    <dbReference type="NCBI Taxonomy" id="2682810"/>
    <lineage>
        <taxon>Bacteria</taxon>
        <taxon>Bacillati</taxon>
        <taxon>Bacillota</taxon>
        <taxon>Clostridia</taxon>
        <taxon>Halanaerobiales</taxon>
        <taxon>Halanaerobiaceae</taxon>
        <taxon>Iocasia</taxon>
    </lineage>
</organism>
<dbReference type="GO" id="GO:0008678">
    <property type="term" value="F:2-deoxy-D-gluconate 3-dehydrogenase activity"/>
    <property type="evidence" value="ECO:0007669"/>
    <property type="project" value="InterPro"/>
</dbReference>
<dbReference type="PANTHER" id="PTHR42760:SF5">
    <property type="entry name" value="2-DEHYDRO-3-DEOXY-D-GLUCONATE 5-DEHYDROGENASE"/>
    <property type="match status" value="1"/>
</dbReference>
<comment type="similarity">
    <text evidence="1">Belongs to the short-chain dehydrogenases/reductases (SDR) family.</text>
</comment>
<dbReference type="AlphaFoldDB" id="A0A8A7KLC1"/>
<dbReference type="SUPFAM" id="SSF51735">
    <property type="entry name" value="NAD(P)-binding Rossmann-fold domains"/>
    <property type="match status" value="1"/>
</dbReference>
<dbReference type="Pfam" id="PF13561">
    <property type="entry name" value="adh_short_C2"/>
    <property type="match status" value="1"/>
</dbReference>
<dbReference type="PRINTS" id="PR00081">
    <property type="entry name" value="GDHRDH"/>
</dbReference>
<protein>
    <submittedName>
        <fullName evidence="3">2-dehydro-3-deoxy-D-gluconate 5-dehydrogenase KduD</fullName>
        <ecNumber evidence="3">1.1.1.127</ecNumber>
    </submittedName>
</protein>
<dbReference type="InterPro" id="IPR020904">
    <property type="entry name" value="Sc_DH/Rdtase_CS"/>
</dbReference>
<dbReference type="PANTHER" id="PTHR42760">
    <property type="entry name" value="SHORT-CHAIN DEHYDROGENASES/REDUCTASES FAMILY MEMBER"/>
    <property type="match status" value="1"/>
</dbReference>
<dbReference type="PRINTS" id="PR00080">
    <property type="entry name" value="SDRFAMILY"/>
</dbReference>
<evidence type="ECO:0000313" key="3">
    <source>
        <dbReference type="EMBL" id="QTL99627.1"/>
    </source>
</evidence>
<gene>
    <name evidence="3" type="primary">kduD</name>
    <name evidence="3" type="ORF">GM661_17550</name>
</gene>
<keyword evidence="2 3" id="KW-0560">Oxidoreductase</keyword>
<dbReference type="RefSeq" id="WP_230867961.1">
    <property type="nucleotide sequence ID" value="NZ_CP046640.1"/>
</dbReference>
<dbReference type="NCBIfam" id="TIGR01832">
    <property type="entry name" value="kduD"/>
    <property type="match status" value="1"/>
</dbReference>
<dbReference type="Proteomes" id="UP000665020">
    <property type="component" value="Chromosome"/>
</dbReference>
<dbReference type="InterPro" id="IPR011286">
    <property type="entry name" value="2-deoxy-D-gluc_3_DH"/>
</dbReference>
<accession>A0A8A7KLC1</accession>
<dbReference type="InterPro" id="IPR002347">
    <property type="entry name" value="SDR_fam"/>
</dbReference>
<dbReference type="Gene3D" id="3.40.50.720">
    <property type="entry name" value="NAD(P)-binding Rossmann-like Domain"/>
    <property type="match status" value="1"/>
</dbReference>
<proteinExistence type="inferred from homology"/>
<dbReference type="FunFam" id="3.40.50.720:FF:000084">
    <property type="entry name" value="Short-chain dehydrogenase reductase"/>
    <property type="match status" value="1"/>
</dbReference>
<dbReference type="PROSITE" id="PS00061">
    <property type="entry name" value="ADH_SHORT"/>
    <property type="match status" value="1"/>
</dbReference>
<evidence type="ECO:0000256" key="2">
    <source>
        <dbReference type="ARBA" id="ARBA00023002"/>
    </source>
</evidence>
<dbReference type="EMBL" id="CP046640">
    <property type="protein sequence ID" value="QTL99627.1"/>
    <property type="molecule type" value="Genomic_DNA"/>
</dbReference>
<dbReference type="GO" id="GO:0051287">
    <property type="term" value="F:NAD binding"/>
    <property type="evidence" value="ECO:0007669"/>
    <property type="project" value="InterPro"/>
</dbReference>
<name>A0A8A7KLC1_9FIRM</name>
<dbReference type="KEGG" id="ifn:GM661_17550"/>